<evidence type="ECO:0000256" key="1">
    <source>
        <dbReference type="SAM" id="Coils"/>
    </source>
</evidence>
<reference evidence="3 4" key="1">
    <citation type="submission" date="2020-08" db="EMBL/GenBank/DDBJ databases">
        <authorList>
            <person name="Newling K."/>
            <person name="Davey J."/>
            <person name="Forrester S."/>
        </authorList>
    </citation>
    <scope>NUCLEOTIDE SEQUENCE [LARGE SCALE GENOMIC DNA]</scope>
    <source>
        <strain evidence="4">Crithidia deanei Carvalho (ATCC PRA-265)</strain>
    </source>
</reference>
<feature type="coiled-coil region" evidence="1">
    <location>
        <begin position="201"/>
        <end position="228"/>
    </location>
</feature>
<organism evidence="3 4">
    <name type="scientific">Angomonas deanei</name>
    <dbReference type="NCBI Taxonomy" id="59799"/>
    <lineage>
        <taxon>Eukaryota</taxon>
        <taxon>Discoba</taxon>
        <taxon>Euglenozoa</taxon>
        <taxon>Kinetoplastea</taxon>
        <taxon>Metakinetoplastina</taxon>
        <taxon>Trypanosomatida</taxon>
        <taxon>Trypanosomatidae</taxon>
        <taxon>Strigomonadinae</taxon>
        <taxon>Angomonas</taxon>
    </lineage>
</organism>
<dbReference type="VEuPathDB" id="TriTrypDB:ADEAN_000239800"/>
<dbReference type="Gene3D" id="1.10.287.1490">
    <property type="match status" value="1"/>
</dbReference>
<feature type="compositionally biased region" description="Polar residues" evidence="2">
    <location>
        <begin position="611"/>
        <end position="620"/>
    </location>
</feature>
<feature type="compositionally biased region" description="Basic and acidic residues" evidence="2">
    <location>
        <begin position="625"/>
        <end position="638"/>
    </location>
</feature>
<evidence type="ECO:0000256" key="2">
    <source>
        <dbReference type="SAM" id="MobiDB-lite"/>
    </source>
</evidence>
<dbReference type="Proteomes" id="UP000515908">
    <property type="component" value="Chromosome 04"/>
</dbReference>
<feature type="coiled-coil region" evidence="1">
    <location>
        <begin position="372"/>
        <end position="431"/>
    </location>
</feature>
<protein>
    <submittedName>
        <fullName evidence="3">Uncharacterized protein</fullName>
    </submittedName>
</protein>
<feature type="coiled-coil region" evidence="1">
    <location>
        <begin position="315"/>
        <end position="342"/>
    </location>
</feature>
<keyword evidence="1" id="KW-0175">Coiled coil</keyword>
<evidence type="ECO:0000313" key="4">
    <source>
        <dbReference type="Proteomes" id="UP000515908"/>
    </source>
</evidence>
<dbReference type="OrthoDB" id="271924at2759"/>
<dbReference type="EMBL" id="LR877148">
    <property type="protein sequence ID" value="CAD2214945.1"/>
    <property type="molecule type" value="Genomic_DNA"/>
</dbReference>
<accession>A0A7G2C616</accession>
<keyword evidence="4" id="KW-1185">Reference proteome</keyword>
<sequence>MLSEKQLKEQLSEKELRIYELELEVKDLKTEVGTLYNVKDKLELANRNARVLEEENIELHSLVKGKNFTSSRNEATKLIKENEELRRALEEREEELKGNLSKIRADSNSQEKALREAFSEKEKISMESERMAKELDNSRRQCLEIKQILDDERETVKHERELWSQEKSRFEQKINELLDGRFEAGAKKDARSKVSTNTVQYSLHKEEVDFLENKVKEIQQKLWVKEKEWSQRENELKLQIAQLSTSGNVRNTDKNVIFGLQAQIAALQDEIKNIRDQSKSQQTPALNDDVESVVSYKPAYGKPTSRSTSNLPSEYEALLKENEELRTRLDKYTKDNEILQSQVDDGNLTIEELEYALTVTRANDANKGNSAAPLRNNAAEDAERKAKKLENKLNDLRSAKEQQQLLNDVRQKEYQKQIENLLAENNDFRALSNSNLGSDSIARLLKDKRDCVEDVMRLLEAAWQGEEEARSLLRKAQYQLAQLAEANALKDEEIRNLQKALENMEDRLRNMFGENEKLRKELEEKDDLLDDLENKLRDLQAKLNDLEKENEGLRADVKRKEKENANLKSLVDDLERQIDANGKGRDDEIGALEDLLNDLRNENNRLRQQLASANSPQRFASSPKRITDSQTSDRRRSAVPEGAHLSVTIVELLDVMRNGLPITEPGYIIVKLKSIKEK</sequence>
<feature type="region of interest" description="Disordered" evidence="2">
    <location>
        <begin position="611"/>
        <end position="639"/>
    </location>
</feature>
<name>A0A7G2C616_9TRYP</name>
<dbReference type="AlphaFoldDB" id="A0A7G2C616"/>
<evidence type="ECO:0000313" key="3">
    <source>
        <dbReference type="EMBL" id="CAD2214945.1"/>
    </source>
</evidence>
<gene>
    <name evidence="3" type="ORF">ADEAN_000239800</name>
</gene>
<feature type="coiled-coil region" evidence="1">
    <location>
        <begin position="4"/>
        <end position="141"/>
    </location>
</feature>
<proteinExistence type="predicted"/>